<dbReference type="GO" id="GO:0005509">
    <property type="term" value="F:calcium ion binding"/>
    <property type="evidence" value="ECO:0007669"/>
    <property type="project" value="InterPro"/>
</dbReference>
<dbReference type="InterPro" id="IPR052347">
    <property type="entry name" value="Isochorismatase_Nicotinamidase"/>
</dbReference>
<keyword evidence="5" id="KW-0106">Calcium</keyword>
<reference evidence="10" key="1">
    <citation type="submission" date="2020-11" db="EMBL/GenBank/DDBJ databases">
        <authorList>
            <person name="Tran Van P."/>
        </authorList>
    </citation>
    <scope>NUCLEOTIDE SEQUENCE</scope>
</reference>
<keyword evidence="2" id="KW-0662">Pyridine nucleotide biosynthesis</keyword>
<dbReference type="GO" id="GO:0019363">
    <property type="term" value="P:pyridine nucleotide biosynthetic process"/>
    <property type="evidence" value="ECO:0007669"/>
    <property type="project" value="UniProtKB-KW"/>
</dbReference>
<evidence type="ECO:0000313" key="11">
    <source>
        <dbReference type="Proteomes" id="UP000678499"/>
    </source>
</evidence>
<evidence type="ECO:0000256" key="3">
    <source>
        <dbReference type="ARBA" id="ARBA00022723"/>
    </source>
</evidence>
<evidence type="ECO:0000256" key="7">
    <source>
        <dbReference type="ARBA" id="ARBA00039017"/>
    </source>
</evidence>
<organism evidence="10">
    <name type="scientific">Notodromas monacha</name>
    <dbReference type="NCBI Taxonomy" id="399045"/>
    <lineage>
        <taxon>Eukaryota</taxon>
        <taxon>Metazoa</taxon>
        <taxon>Ecdysozoa</taxon>
        <taxon>Arthropoda</taxon>
        <taxon>Crustacea</taxon>
        <taxon>Oligostraca</taxon>
        <taxon>Ostracoda</taxon>
        <taxon>Podocopa</taxon>
        <taxon>Podocopida</taxon>
        <taxon>Cypridocopina</taxon>
        <taxon>Cypridoidea</taxon>
        <taxon>Cyprididae</taxon>
        <taxon>Notodromas</taxon>
    </lineage>
</organism>
<evidence type="ECO:0000256" key="4">
    <source>
        <dbReference type="ARBA" id="ARBA00022801"/>
    </source>
</evidence>
<dbReference type="Pfam" id="PF00036">
    <property type="entry name" value="EF-hand_1"/>
    <property type="match status" value="1"/>
</dbReference>
<dbReference type="Gene3D" id="3.40.50.850">
    <property type="entry name" value="Isochorismatase-like"/>
    <property type="match status" value="1"/>
</dbReference>
<evidence type="ECO:0000313" key="10">
    <source>
        <dbReference type="EMBL" id="CAD7276828.1"/>
    </source>
</evidence>
<dbReference type="Gene3D" id="1.10.238.10">
    <property type="entry name" value="EF-hand"/>
    <property type="match status" value="1"/>
</dbReference>
<dbReference type="InterPro" id="IPR018247">
    <property type="entry name" value="EF_Hand_1_Ca_BS"/>
</dbReference>
<dbReference type="SMART" id="SM00054">
    <property type="entry name" value="EFh"/>
    <property type="match status" value="1"/>
</dbReference>
<keyword evidence="11" id="KW-1185">Reference proteome</keyword>
<keyword evidence="3" id="KW-0479">Metal-binding</keyword>
<dbReference type="Pfam" id="PF00857">
    <property type="entry name" value="Isochorismatase"/>
    <property type="match status" value="1"/>
</dbReference>
<comment type="pathway">
    <text evidence="6">Cofactor biosynthesis; nicotinate biosynthesis; nicotinate from nicotinamide: step 1/1.</text>
</comment>
<dbReference type="InterPro" id="IPR000868">
    <property type="entry name" value="Isochorismatase-like_dom"/>
</dbReference>
<proteinExistence type="inferred from homology"/>
<evidence type="ECO:0000256" key="6">
    <source>
        <dbReference type="ARBA" id="ARBA00037900"/>
    </source>
</evidence>
<protein>
    <recommendedName>
        <fullName evidence="7">nicotinamidase</fullName>
        <ecNumber evidence="7">3.5.1.19</ecNumber>
    </recommendedName>
    <alternativeName>
        <fullName evidence="8">Nicotinamide deamidase</fullName>
    </alternativeName>
</protein>
<sequence>MDVANSTAVDDYFDNLVRTCNREVGLLKEKECFETFNRGKVGFLNVIEFIVLCEALFHDSEGRKYNVEKQRMAEIFASFDTCRLDYSFGSNLAPCFIEGPREIPHTWVGEHCYNLLSKMDLTLVGFLNVIEFIVLCEALFHDSEGRKYNVEKQRMAEIFASFDTNKDGFIDLTEFQACWKEWIAVICWPKPALLVIDVQNDFINGSLSMDNCPAGHKGVEVIEPINGLLENVTFDAVVYSYDWHPENHISFLSNVKQRPMDASSTVKPEEAKVGDVVVFAGSQPTEVVLWPDHCVQNSWGAELHQNLTVVEGAELVYKGTNPEIDSFSAFWDNGKLSETELDSILKKRGITDVFCVGLAYDYCVDDATRSIDPDTVSSMTAELLALGVEIINSDKVNDMARGYDRHPTLAISSAKNFNA</sequence>
<comment type="similarity">
    <text evidence="1">Belongs to the isochorismatase family.</text>
</comment>
<dbReference type="EC" id="3.5.1.19" evidence="7"/>
<dbReference type="SUPFAM" id="SSF47473">
    <property type="entry name" value="EF-hand"/>
    <property type="match status" value="1"/>
</dbReference>
<dbReference type="InterPro" id="IPR011992">
    <property type="entry name" value="EF-hand-dom_pair"/>
</dbReference>
<dbReference type="PROSITE" id="PS00018">
    <property type="entry name" value="EF_HAND_1"/>
    <property type="match status" value="1"/>
</dbReference>
<dbReference type="AlphaFoldDB" id="A0A7R9BMQ5"/>
<name>A0A7R9BMQ5_9CRUS</name>
<feature type="domain" description="EF-hand" evidence="9">
    <location>
        <begin position="150"/>
        <end position="185"/>
    </location>
</feature>
<accession>A0A7R9BMQ5</accession>
<keyword evidence="4" id="KW-0378">Hydrolase</keyword>
<evidence type="ECO:0000256" key="1">
    <source>
        <dbReference type="ARBA" id="ARBA00006336"/>
    </source>
</evidence>
<dbReference type="OrthoDB" id="167809at2759"/>
<dbReference type="EMBL" id="CAJPEX010000724">
    <property type="protein sequence ID" value="CAG0916980.1"/>
    <property type="molecule type" value="Genomic_DNA"/>
</dbReference>
<dbReference type="Proteomes" id="UP000678499">
    <property type="component" value="Unassembled WGS sequence"/>
</dbReference>
<dbReference type="InterPro" id="IPR036380">
    <property type="entry name" value="Isochorismatase-like_sf"/>
</dbReference>
<dbReference type="PANTHER" id="PTHR11080">
    <property type="entry name" value="PYRAZINAMIDASE/NICOTINAMIDASE"/>
    <property type="match status" value="1"/>
</dbReference>
<dbReference type="PANTHER" id="PTHR11080:SF2">
    <property type="entry name" value="LD05707P"/>
    <property type="match status" value="1"/>
</dbReference>
<dbReference type="InterPro" id="IPR002048">
    <property type="entry name" value="EF_hand_dom"/>
</dbReference>
<dbReference type="GO" id="GO:0008936">
    <property type="term" value="F:nicotinamidase activity"/>
    <property type="evidence" value="ECO:0007669"/>
    <property type="project" value="UniProtKB-EC"/>
</dbReference>
<gene>
    <name evidence="10" type="ORF">NMOB1V02_LOCUS4578</name>
</gene>
<evidence type="ECO:0000256" key="5">
    <source>
        <dbReference type="ARBA" id="ARBA00022837"/>
    </source>
</evidence>
<evidence type="ECO:0000256" key="2">
    <source>
        <dbReference type="ARBA" id="ARBA00022642"/>
    </source>
</evidence>
<dbReference type="SUPFAM" id="SSF52499">
    <property type="entry name" value="Isochorismatase-like hydrolases"/>
    <property type="match status" value="1"/>
</dbReference>
<evidence type="ECO:0000259" key="9">
    <source>
        <dbReference type="PROSITE" id="PS50222"/>
    </source>
</evidence>
<dbReference type="EMBL" id="OA882761">
    <property type="protein sequence ID" value="CAD7276828.1"/>
    <property type="molecule type" value="Genomic_DNA"/>
</dbReference>
<dbReference type="PROSITE" id="PS50222">
    <property type="entry name" value="EF_HAND_2"/>
    <property type="match status" value="1"/>
</dbReference>
<evidence type="ECO:0000256" key="8">
    <source>
        <dbReference type="ARBA" id="ARBA00043224"/>
    </source>
</evidence>